<comment type="caution">
    <text evidence="1">The sequence shown here is derived from an EMBL/GenBank/DDBJ whole genome shotgun (WGS) entry which is preliminary data.</text>
</comment>
<reference evidence="1 2" key="1">
    <citation type="submission" date="2017-07" db="EMBL/GenBank/DDBJ databases">
        <title>Draft whole genome sequences of clinical Proprionibacteriaceae strains.</title>
        <authorList>
            <person name="Bernier A.-M."/>
            <person name="Bernard K."/>
            <person name="Domingo M.-C."/>
        </authorList>
    </citation>
    <scope>NUCLEOTIDE SEQUENCE [LARGE SCALE GENOMIC DNA]</scope>
    <source>
        <strain evidence="1 2">NML 030167</strain>
    </source>
</reference>
<accession>A0A255FX55</accession>
<sequence>MPLFRRQQPKLDKTTADGLAEAYTQRFDRRIARPIVATENDGLWTVLLPDALAVQRGDGWDFVGWHEIDRGGWNSQNSELRWELVDGRRGSVLLDNPGRVPEVFAERVAASIVVQQHLDIEGTREGAVVSARRDLGDRSAPLLWRTRRGRGTPDSAEVRELLGAETRRLQSDYDI</sequence>
<evidence type="ECO:0000313" key="1">
    <source>
        <dbReference type="EMBL" id="OYO07892.1"/>
    </source>
</evidence>
<dbReference type="RefSeq" id="WP_094360449.1">
    <property type="nucleotide sequence ID" value="NZ_NMVK01000036.1"/>
</dbReference>
<organism evidence="1 2">
    <name type="scientific">Enemella evansiae</name>
    <dbReference type="NCBI Taxonomy" id="2016499"/>
    <lineage>
        <taxon>Bacteria</taxon>
        <taxon>Bacillati</taxon>
        <taxon>Actinomycetota</taxon>
        <taxon>Actinomycetes</taxon>
        <taxon>Propionibacteriales</taxon>
        <taxon>Propionibacteriaceae</taxon>
        <taxon>Enemella</taxon>
    </lineage>
</organism>
<dbReference type="AlphaFoldDB" id="A0A255FX55"/>
<evidence type="ECO:0000313" key="2">
    <source>
        <dbReference type="Proteomes" id="UP000215896"/>
    </source>
</evidence>
<dbReference type="OrthoDB" id="5144898at2"/>
<gene>
    <name evidence="1" type="ORF">CGZ94_20710</name>
</gene>
<proteinExistence type="predicted"/>
<dbReference type="Proteomes" id="UP000215896">
    <property type="component" value="Unassembled WGS sequence"/>
</dbReference>
<name>A0A255FX55_9ACTN</name>
<dbReference type="EMBL" id="NMVO01000019">
    <property type="protein sequence ID" value="OYO07892.1"/>
    <property type="molecule type" value="Genomic_DNA"/>
</dbReference>
<keyword evidence="2" id="KW-1185">Reference proteome</keyword>
<protein>
    <submittedName>
        <fullName evidence="1">Uncharacterized protein</fullName>
    </submittedName>
</protein>